<dbReference type="InterPro" id="IPR001867">
    <property type="entry name" value="OmpR/PhoB-type_DNA-bd"/>
</dbReference>
<dbReference type="SUPFAM" id="SSF46894">
    <property type="entry name" value="C-terminal effector domain of the bipartite response regulators"/>
    <property type="match status" value="1"/>
</dbReference>
<organism evidence="4 5">
    <name type="scientific">Candidatus Roizmanbacteria bacterium CG2_30_33_16</name>
    <dbReference type="NCBI Taxonomy" id="1805340"/>
    <lineage>
        <taxon>Bacteria</taxon>
        <taxon>Candidatus Roizmaniibacteriota</taxon>
    </lineage>
</organism>
<dbReference type="PROSITE" id="PS51755">
    <property type="entry name" value="OMPR_PHOB"/>
    <property type="match status" value="1"/>
</dbReference>
<feature type="domain" description="OmpR/PhoB-type" evidence="3">
    <location>
        <begin position="283"/>
        <end position="387"/>
    </location>
</feature>
<protein>
    <recommendedName>
        <fullName evidence="3">OmpR/PhoB-type domain-containing protein</fullName>
    </recommendedName>
</protein>
<evidence type="ECO:0000313" key="4">
    <source>
        <dbReference type="EMBL" id="OIP85650.1"/>
    </source>
</evidence>
<evidence type="ECO:0000256" key="2">
    <source>
        <dbReference type="PROSITE-ProRule" id="PRU01091"/>
    </source>
</evidence>
<accession>A0A1J5HV14</accession>
<dbReference type="Proteomes" id="UP000183758">
    <property type="component" value="Unassembled WGS sequence"/>
</dbReference>
<comment type="caution">
    <text evidence="4">The sequence shown here is derived from an EMBL/GenBank/DDBJ whole genome shotgun (WGS) entry which is preliminary data.</text>
</comment>
<feature type="DNA-binding region" description="OmpR/PhoB-type" evidence="2">
    <location>
        <begin position="283"/>
        <end position="387"/>
    </location>
</feature>
<dbReference type="InterPro" id="IPR036388">
    <property type="entry name" value="WH-like_DNA-bd_sf"/>
</dbReference>
<evidence type="ECO:0000259" key="3">
    <source>
        <dbReference type="PROSITE" id="PS51755"/>
    </source>
</evidence>
<dbReference type="InterPro" id="IPR016032">
    <property type="entry name" value="Sig_transdc_resp-reg_C-effctor"/>
</dbReference>
<gene>
    <name evidence="4" type="ORF">AUK04_01010</name>
</gene>
<dbReference type="GO" id="GO:0000160">
    <property type="term" value="P:phosphorelay signal transduction system"/>
    <property type="evidence" value="ECO:0007669"/>
    <property type="project" value="InterPro"/>
</dbReference>
<dbReference type="EMBL" id="MNZM01000024">
    <property type="protein sequence ID" value="OIP85650.1"/>
    <property type="molecule type" value="Genomic_DNA"/>
</dbReference>
<dbReference type="Gene3D" id="1.10.10.10">
    <property type="entry name" value="Winged helix-like DNA-binding domain superfamily/Winged helix DNA-binding domain"/>
    <property type="match status" value="1"/>
</dbReference>
<dbReference type="GO" id="GO:0006355">
    <property type="term" value="P:regulation of DNA-templated transcription"/>
    <property type="evidence" value="ECO:0007669"/>
    <property type="project" value="InterPro"/>
</dbReference>
<evidence type="ECO:0000313" key="5">
    <source>
        <dbReference type="Proteomes" id="UP000183758"/>
    </source>
</evidence>
<dbReference type="Pfam" id="PF00486">
    <property type="entry name" value="Trans_reg_C"/>
    <property type="match status" value="1"/>
</dbReference>
<dbReference type="SMART" id="SM00862">
    <property type="entry name" value="Trans_reg_C"/>
    <property type="match status" value="1"/>
</dbReference>
<sequence length="388" mass="45783">MKLRTSLPKEELEKIMIPWLKMIARRQSGSIINVTPRSQPYHIQYLMERRDLLERYIPNYEEIEIVILDLLTLSLKSLSEKIKEILFQVKNRQAAILFLNTDQILTKQNKTLPILSEAFFNKPNISLLFFFYKNIYLPKYLELITRSDKIIQNIFIVPYYSAEAVKHYIYFKEDEYKTRLPEKIIKNIILMCGGRLWLVDEAVRYYSVSGDAKNIFNHEEMKLHIKTVFSEYDEVEQQTILKLIKKESIDLNANIIEYFIKIGLVYFEKGEYIIKVKLIENYASSLLHQQVSFSIKNHREIIINGINITALISRSQRKLLYELIKNKDKTLTRTQLACIVWKDSSQLGYSDWALDMAINRLRIKLRLLGISSKVIYTKKNVGYGLKCI</sequence>
<name>A0A1J5HV14_9BACT</name>
<reference evidence="4 5" key="1">
    <citation type="journal article" date="2016" name="Environ. Microbiol.">
        <title>Genomic resolution of a cold subsurface aquifer community provides metabolic insights for novel microbes adapted to high CO concentrations.</title>
        <authorList>
            <person name="Probst A.J."/>
            <person name="Castelle C.J."/>
            <person name="Singh A."/>
            <person name="Brown C.T."/>
            <person name="Anantharaman K."/>
            <person name="Sharon I."/>
            <person name="Hug L.A."/>
            <person name="Burstein D."/>
            <person name="Emerson J.B."/>
            <person name="Thomas B.C."/>
            <person name="Banfield J.F."/>
        </authorList>
    </citation>
    <scope>NUCLEOTIDE SEQUENCE [LARGE SCALE GENOMIC DNA]</scope>
    <source>
        <strain evidence="4">CG2_30_33_16</strain>
    </source>
</reference>
<proteinExistence type="predicted"/>
<dbReference type="GO" id="GO:0003677">
    <property type="term" value="F:DNA binding"/>
    <property type="evidence" value="ECO:0007669"/>
    <property type="project" value="UniProtKB-UniRule"/>
</dbReference>
<dbReference type="AlphaFoldDB" id="A0A1J5HV14"/>
<keyword evidence="1 2" id="KW-0238">DNA-binding</keyword>
<evidence type="ECO:0000256" key="1">
    <source>
        <dbReference type="ARBA" id="ARBA00023125"/>
    </source>
</evidence>